<reference evidence="8" key="1">
    <citation type="submission" date="2025-08" db="UniProtKB">
        <authorList>
            <consortium name="RefSeq"/>
        </authorList>
    </citation>
    <scope>IDENTIFICATION</scope>
</reference>
<evidence type="ECO:0000256" key="2">
    <source>
        <dbReference type="ARBA" id="ARBA00022598"/>
    </source>
</evidence>
<feature type="domain" description="Aminoacyl-transfer RNA synthetases class-II family profile" evidence="6">
    <location>
        <begin position="897"/>
        <end position="1234"/>
    </location>
</feature>
<dbReference type="GeneID" id="100201936"/>
<dbReference type="Gene3D" id="3.30.930.10">
    <property type="entry name" value="Bira Bifunctional Protein, Domain 2"/>
    <property type="match status" value="1"/>
</dbReference>
<dbReference type="InterPro" id="IPR000246">
    <property type="entry name" value="Peptidase_T2"/>
</dbReference>
<evidence type="ECO:0000256" key="3">
    <source>
        <dbReference type="ARBA" id="ARBA00022679"/>
    </source>
</evidence>
<evidence type="ECO:0000256" key="5">
    <source>
        <dbReference type="ARBA" id="ARBA00022840"/>
    </source>
</evidence>
<accession>A0ABM4C5I9</accession>
<dbReference type="CDD" id="cd04701">
    <property type="entry name" value="Asparaginase_2"/>
    <property type="match status" value="1"/>
</dbReference>
<dbReference type="InterPro" id="IPR029055">
    <property type="entry name" value="Ntn_hydrolases_N"/>
</dbReference>
<dbReference type="Gene3D" id="3.30.559.70">
    <property type="entry name" value="Choline/Carnitine o-acyltransferase, domain 2"/>
    <property type="match status" value="1"/>
</dbReference>
<dbReference type="SUPFAM" id="SSF56235">
    <property type="entry name" value="N-terminal nucleophile aminohydrolases (Ntn hydrolases)"/>
    <property type="match status" value="1"/>
</dbReference>
<dbReference type="Gene3D" id="3.60.20.30">
    <property type="entry name" value="(Glycosyl)asparaginase"/>
    <property type="match status" value="1"/>
</dbReference>
<keyword evidence="5" id="KW-0067">ATP-binding</keyword>
<dbReference type="Pfam" id="PF01112">
    <property type="entry name" value="Asparaginase_2"/>
    <property type="match status" value="1"/>
</dbReference>
<dbReference type="SUPFAM" id="SSF52777">
    <property type="entry name" value="CoA-dependent acyltransferases"/>
    <property type="match status" value="2"/>
</dbReference>
<protein>
    <submittedName>
        <fullName evidence="8">Uncharacterized protein hychat-1</fullName>
    </submittedName>
</protein>
<proteinExistence type="inferred from homology"/>
<dbReference type="SUPFAM" id="SSF55681">
    <property type="entry name" value="Class II aaRS and biotin synthetases"/>
    <property type="match status" value="1"/>
</dbReference>
<organism evidence="7 8">
    <name type="scientific">Hydra vulgaris</name>
    <name type="common">Hydra</name>
    <name type="synonym">Hydra attenuata</name>
    <dbReference type="NCBI Taxonomy" id="6087"/>
    <lineage>
        <taxon>Eukaryota</taxon>
        <taxon>Metazoa</taxon>
        <taxon>Cnidaria</taxon>
        <taxon>Hydrozoa</taxon>
        <taxon>Hydroidolina</taxon>
        <taxon>Anthoathecata</taxon>
        <taxon>Aplanulata</taxon>
        <taxon>Hydridae</taxon>
        <taxon>Hydra</taxon>
    </lineage>
</organism>
<dbReference type="PROSITE" id="PS50862">
    <property type="entry name" value="AA_TRNA_LIGASE_II"/>
    <property type="match status" value="1"/>
</dbReference>
<evidence type="ECO:0000256" key="4">
    <source>
        <dbReference type="ARBA" id="ARBA00022741"/>
    </source>
</evidence>
<comment type="similarity">
    <text evidence="1">Belongs to the Ntn-hydrolase family.</text>
</comment>
<dbReference type="PANTHER" id="PTHR10188">
    <property type="entry name" value="L-ASPARAGINASE"/>
    <property type="match status" value="1"/>
</dbReference>
<dbReference type="InterPro" id="IPR039551">
    <property type="entry name" value="Cho/carn_acyl_trans"/>
</dbReference>
<dbReference type="Pfam" id="PF00755">
    <property type="entry name" value="Carn_acyltransf"/>
    <property type="match status" value="1"/>
</dbReference>
<dbReference type="Proteomes" id="UP001652625">
    <property type="component" value="Chromosome 07"/>
</dbReference>
<evidence type="ECO:0000313" key="7">
    <source>
        <dbReference type="Proteomes" id="UP001652625"/>
    </source>
</evidence>
<keyword evidence="4" id="KW-0547">Nucleotide-binding</keyword>
<evidence type="ECO:0000256" key="1">
    <source>
        <dbReference type="ARBA" id="ARBA00010872"/>
    </source>
</evidence>
<dbReference type="PANTHER" id="PTHR10188:SF42">
    <property type="entry name" value="SI:CH211-256M1.8"/>
    <property type="match status" value="1"/>
</dbReference>
<dbReference type="Pfam" id="PF00152">
    <property type="entry name" value="tRNA-synt_2"/>
    <property type="match status" value="1"/>
</dbReference>
<keyword evidence="2" id="KW-0436">Ligase</keyword>
<evidence type="ECO:0000313" key="8">
    <source>
        <dbReference type="RefSeq" id="XP_065656824.1"/>
    </source>
</evidence>
<gene>
    <name evidence="8" type="primary">hychat-1</name>
</gene>
<dbReference type="RefSeq" id="XP_065656824.1">
    <property type="nucleotide sequence ID" value="XM_065800752.1"/>
</dbReference>
<dbReference type="InterPro" id="IPR042231">
    <property type="entry name" value="Cho/carn_acyl_trans_2"/>
</dbReference>
<keyword evidence="3" id="KW-0808">Transferase</keyword>
<sequence length="1234" mass="139518">MVSISNYPMPQMNQTFSEIKQVLKLTLESTQFEQFLSEWNKNFDHLSALHSNFIEKVKEKENWATEEFLHQLLSLRESIPNSTSVPFLLKQSQNHNDQAYYVSCIALSIGMLKSDDSVLSKYDNTKFSCSNLEKTQQSNMFSCRIPGKIKDTIYGDEKSKHVLVLFKGCAFIVYILSSNGETLNFSEIYSQIKAITHYDGKITPSICKFTSLKRDKWNEIRENLIEKNRESLKLMENSIATIIIEDEDCPSEYHEAIDHVKYGDKSGNMRYYDQIVNIIVYKNCVAGLLLEHTVVDGYLMYVICQSLYYMGENCGGKITMNKSVDEIKFNLNPISFNLNDILFEKSLCVNTNIEYFDFFGYEDMFAILREQRLYEAWINFSLQLAVKQTFGNLKFLLVAPTHVRHFNNGRSDPTYTITEKSMKFLDELSSNQSSNEIINTFVEAVKEHKNKIKSSKMGFGIGPHIGQLRNWLSNDGNLLKKPMEIFGSPSIYLTGYESAKEIDFAISNLYAANQLHVCYFGSENKVRVIMNVNGTFKEKLKDLKNNFLKAMFDIQTVATKTAIAIQMNALEALNNCEKQNEKLPFSILLHGGAGANMTLGKEIEEIVLFSLKAALSVGIGSLNSGESAVDAVEKIVTSLENCFLFNAGKGSIYNEENKHELEASIVDGKKKICGSVACLTTIKNPIKAARIVMEKTPHSFVVGKKVEDIAKEFNLPTVENTYFDTGFRRREMNNNTFKSYDHKQTVGALALDIYGNIAAASSTGGTMKKMKGRISDTAIVGAGIYSDEQVAVVCSGNGEVFIRNSIASKIASCYRINKSLRDSCEKVLNKELGSNFGGVLALSSDGSFHVENCSESMFIGLYDGLNPRVEILDKKNLAVSSKVNLESLDIKPPKSWQSPILHSETAITHEWYSAIFEIQNTLYHSTVNFFNNLKYYYVLTPITTQTISSPMGLGSDSEPVQVKISGENVFIADSMQFVLEYSLRLKKSLAGTYYISPSFRGETPDSTHLNQFYHVECEILGDMDAAISIAEKYVIHLTKKICKKHSSIIQRTAGSISHINTILETFEKEGKFPRIKLDDAIDIMKDFHDFYELVVNGRPEFGRKLTRKGEQFLIQKFKGPVWLTDMDHLGVPFYQGYSNAEKTKAKAADLLIGLGETLGLGERHETCIQAEEALAHHRIEKEDYNWYLNMRRIKPLLTSGWGMGTERFLCWILQNDDVRDMQILPRLNGFQFLP</sequence>
<name>A0ABM4C5I9_HYDVU</name>
<dbReference type="InterPro" id="IPR004364">
    <property type="entry name" value="Aa-tRNA-synt_II"/>
</dbReference>
<dbReference type="InterPro" id="IPR006195">
    <property type="entry name" value="aa-tRNA-synth_II"/>
</dbReference>
<keyword evidence="7" id="KW-1185">Reference proteome</keyword>
<evidence type="ECO:0000259" key="6">
    <source>
        <dbReference type="PROSITE" id="PS50862"/>
    </source>
</evidence>
<dbReference type="InterPro" id="IPR045864">
    <property type="entry name" value="aa-tRNA-synth_II/BPL/LPL"/>
</dbReference>
<dbReference type="Gene3D" id="3.30.559.10">
    <property type="entry name" value="Chloramphenicol acetyltransferase-like domain"/>
    <property type="match status" value="1"/>
</dbReference>
<dbReference type="InterPro" id="IPR023213">
    <property type="entry name" value="CAT-like_dom_sf"/>
</dbReference>